<organism evidence="1 2">
    <name type="scientific">Tanacetum coccineum</name>
    <dbReference type="NCBI Taxonomy" id="301880"/>
    <lineage>
        <taxon>Eukaryota</taxon>
        <taxon>Viridiplantae</taxon>
        <taxon>Streptophyta</taxon>
        <taxon>Embryophyta</taxon>
        <taxon>Tracheophyta</taxon>
        <taxon>Spermatophyta</taxon>
        <taxon>Magnoliopsida</taxon>
        <taxon>eudicotyledons</taxon>
        <taxon>Gunneridae</taxon>
        <taxon>Pentapetalae</taxon>
        <taxon>asterids</taxon>
        <taxon>campanulids</taxon>
        <taxon>Asterales</taxon>
        <taxon>Asteraceae</taxon>
        <taxon>Asteroideae</taxon>
        <taxon>Anthemideae</taxon>
        <taxon>Anthemidinae</taxon>
        <taxon>Tanacetum</taxon>
    </lineage>
</organism>
<reference evidence="1" key="1">
    <citation type="journal article" date="2022" name="Int. J. Mol. Sci.">
        <title>Draft Genome of Tanacetum Coccineum: Genomic Comparison of Closely Related Tanacetum-Family Plants.</title>
        <authorList>
            <person name="Yamashiro T."/>
            <person name="Shiraishi A."/>
            <person name="Nakayama K."/>
            <person name="Satake H."/>
        </authorList>
    </citation>
    <scope>NUCLEOTIDE SEQUENCE</scope>
</reference>
<proteinExistence type="predicted"/>
<evidence type="ECO:0000313" key="2">
    <source>
        <dbReference type="Proteomes" id="UP001151760"/>
    </source>
</evidence>
<sequence length="126" mass="14595">MWNRVKRLVQGTELSKHEKESRFINEFDKFTSEEGESLTSPEWNKYVTNVRLTKNLKTNLYDVLFDHLQQYEGLLNASRAKRGAKTHDPLALVANTYVNSSSSRSPPAYYDTHHCSMIGYDDDYQG</sequence>
<evidence type="ECO:0000313" key="1">
    <source>
        <dbReference type="EMBL" id="GJT30272.1"/>
    </source>
</evidence>
<name>A0ABQ5CVV7_9ASTR</name>
<dbReference type="EMBL" id="BQNB010014611">
    <property type="protein sequence ID" value="GJT30272.1"/>
    <property type="molecule type" value="Genomic_DNA"/>
</dbReference>
<accession>A0ABQ5CVV7</accession>
<dbReference type="Proteomes" id="UP001151760">
    <property type="component" value="Unassembled WGS sequence"/>
</dbReference>
<protein>
    <submittedName>
        <fullName evidence="1">Uncharacterized protein</fullName>
    </submittedName>
</protein>
<gene>
    <name evidence="1" type="ORF">Tco_0910547</name>
</gene>
<comment type="caution">
    <text evidence="1">The sequence shown here is derived from an EMBL/GenBank/DDBJ whole genome shotgun (WGS) entry which is preliminary data.</text>
</comment>
<reference evidence="1" key="2">
    <citation type="submission" date="2022-01" db="EMBL/GenBank/DDBJ databases">
        <authorList>
            <person name="Yamashiro T."/>
            <person name="Shiraishi A."/>
            <person name="Satake H."/>
            <person name="Nakayama K."/>
        </authorList>
    </citation>
    <scope>NUCLEOTIDE SEQUENCE</scope>
</reference>
<keyword evidence="2" id="KW-1185">Reference proteome</keyword>